<evidence type="ECO:0000256" key="3">
    <source>
        <dbReference type="ARBA" id="ARBA00023136"/>
    </source>
</evidence>
<dbReference type="InterPro" id="IPR036286">
    <property type="entry name" value="LexA/Signal_pep-like_sf"/>
</dbReference>
<proteinExistence type="predicted"/>
<evidence type="ECO:0000313" key="6">
    <source>
        <dbReference type="Proteomes" id="UP001595816"/>
    </source>
</evidence>
<protein>
    <submittedName>
        <fullName evidence="5">S24/S26 family peptidase</fullName>
    </submittedName>
</protein>
<evidence type="ECO:0000256" key="2">
    <source>
        <dbReference type="ARBA" id="ARBA00022801"/>
    </source>
</evidence>
<keyword evidence="6" id="KW-1185">Reference proteome</keyword>
<dbReference type="Pfam" id="PF00717">
    <property type="entry name" value="Peptidase_S24"/>
    <property type="match status" value="1"/>
</dbReference>
<gene>
    <name evidence="5" type="ORF">ACFOZ4_39135</name>
</gene>
<keyword evidence="2" id="KW-0378">Hydrolase</keyword>
<feature type="domain" description="Peptidase S24/S26A/S26B/S26C" evidence="4">
    <location>
        <begin position="17"/>
        <end position="82"/>
    </location>
</feature>
<dbReference type="PANTHER" id="PTHR12383:SF16">
    <property type="entry name" value="MITOCHONDRIAL INNER MEMBRANE PROTEASE SUBUNIT 1"/>
    <property type="match status" value="1"/>
</dbReference>
<dbReference type="Gene3D" id="2.10.109.10">
    <property type="entry name" value="Umud Fragment, subunit A"/>
    <property type="match status" value="1"/>
</dbReference>
<dbReference type="CDD" id="cd06462">
    <property type="entry name" value="Peptidase_S24_S26"/>
    <property type="match status" value="1"/>
</dbReference>
<comment type="caution">
    <text evidence="5">The sequence shown here is derived from an EMBL/GenBank/DDBJ whole genome shotgun (WGS) entry which is preliminary data.</text>
</comment>
<dbReference type="Proteomes" id="UP001595816">
    <property type="component" value="Unassembled WGS sequence"/>
</dbReference>
<dbReference type="SUPFAM" id="SSF51306">
    <property type="entry name" value="LexA/Signal peptidase"/>
    <property type="match status" value="1"/>
</dbReference>
<organism evidence="5 6">
    <name type="scientific">Hamadaea flava</name>
    <dbReference type="NCBI Taxonomy" id="1742688"/>
    <lineage>
        <taxon>Bacteria</taxon>
        <taxon>Bacillati</taxon>
        <taxon>Actinomycetota</taxon>
        <taxon>Actinomycetes</taxon>
        <taxon>Micromonosporales</taxon>
        <taxon>Micromonosporaceae</taxon>
        <taxon>Hamadaea</taxon>
    </lineage>
</organism>
<sequence length="121" mass="13584">MQTRRKAVGGVFGWWPVRVFGPSMTPTLRSGDAVLARRGGRGVRPGDVVIARFPARPDIGLVVKRAVRRQGDGWWIQGDNDFVADDSRAYGIALVEARVFARYWPRPGWVHGRPSRDEMPE</sequence>
<dbReference type="PANTHER" id="PTHR12383">
    <property type="entry name" value="PROTEASE FAMILY S26 MITOCHONDRIAL INNER MEMBRANE PROTEASE-RELATED"/>
    <property type="match status" value="1"/>
</dbReference>
<name>A0ABV8M012_9ACTN</name>
<comment type="subcellular location">
    <subcellularLocation>
        <location evidence="1">Membrane</location>
    </subcellularLocation>
</comment>
<reference evidence="6" key="1">
    <citation type="journal article" date="2019" name="Int. J. Syst. Evol. Microbiol.">
        <title>The Global Catalogue of Microorganisms (GCM) 10K type strain sequencing project: providing services to taxonomists for standard genome sequencing and annotation.</title>
        <authorList>
            <consortium name="The Broad Institute Genomics Platform"/>
            <consortium name="The Broad Institute Genome Sequencing Center for Infectious Disease"/>
            <person name="Wu L."/>
            <person name="Ma J."/>
        </authorList>
    </citation>
    <scope>NUCLEOTIDE SEQUENCE [LARGE SCALE GENOMIC DNA]</scope>
    <source>
        <strain evidence="6">CGMCC 4.7289</strain>
    </source>
</reference>
<evidence type="ECO:0000313" key="5">
    <source>
        <dbReference type="EMBL" id="MFC4136657.1"/>
    </source>
</evidence>
<evidence type="ECO:0000259" key="4">
    <source>
        <dbReference type="Pfam" id="PF00717"/>
    </source>
</evidence>
<dbReference type="EMBL" id="JBHSAY010000033">
    <property type="protein sequence ID" value="MFC4136657.1"/>
    <property type="molecule type" value="Genomic_DNA"/>
</dbReference>
<dbReference type="InterPro" id="IPR052064">
    <property type="entry name" value="Mito_IMP1_subunit"/>
</dbReference>
<accession>A0ABV8M012</accession>
<dbReference type="RefSeq" id="WP_308197838.1">
    <property type="nucleotide sequence ID" value="NZ_JAMZDZ010000001.1"/>
</dbReference>
<evidence type="ECO:0000256" key="1">
    <source>
        <dbReference type="ARBA" id="ARBA00004370"/>
    </source>
</evidence>
<keyword evidence="3" id="KW-0472">Membrane</keyword>
<dbReference type="InterPro" id="IPR015927">
    <property type="entry name" value="Peptidase_S24_S26A/B/C"/>
</dbReference>